<dbReference type="RefSeq" id="WP_143342461.1">
    <property type="nucleotide sequence ID" value="NZ_JAGIOO010000001.1"/>
</dbReference>
<evidence type="ECO:0008006" key="5">
    <source>
        <dbReference type="Google" id="ProtNLM"/>
    </source>
</evidence>
<feature type="compositionally biased region" description="Low complexity" evidence="1">
    <location>
        <begin position="7"/>
        <end position="16"/>
    </location>
</feature>
<feature type="transmembrane region" description="Helical" evidence="2">
    <location>
        <begin position="328"/>
        <end position="350"/>
    </location>
</feature>
<feature type="transmembrane region" description="Helical" evidence="2">
    <location>
        <begin position="196"/>
        <end position="219"/>
    </location>
</feature>
<feature type="region of interest" description="Disordered" evidence="1">
    <location>
        <begin position="387"/>
        <end position="506"/>
    </location>
</feature>
<gene>
    <name evidence="3" type="ORF">JOF53_005140</name>
</gene>
<feature type="transmembrane region" description="Helical" evidence="2">
    <location>
        <begin position="125"/>
        <end position="145"/>
    </location>
</feature>
<evidence type="ECO:0000313" key="4">
    <source>
        <dbReference type="Proteomes" id="UP001519363"/>
    </source>
</evidence>
<feature type="compositionally biased region" description="Acidic residues" evidence="1">
    <location>
        <begin position="480"/>
        <end position="492"/>
    </location>
</feature>
<accession>A0ABS5AI64</accession>
<proteinExistence type="predicted"/>
<feature type="compositionally biased region" description="Basic and acidic residues" evidence="1">
    <location>
        <begin position="495"/>
        <end position="506"/>
    </location>
</feature>
<keyword evidence="2" id="KW-0812">Transmembrane</keyword>
<feature type="transmembrane region" description="Helical" evidence="2">
    <location>
        <begin position="84"/>
        <end position="105"/>
    </location>
</feature>
<keyword evidence="2" id="KW-0472">Membrane</keyword>
<keyword evidence="4" id="KW-1185">Reference proteome</keyword>
<feature type="transmembrane region" description="Helical" evidence="2">
    <location>
        <begin position="298"/>
        <end position="316"/>
    </location>
</feature>
<keyword evidence="2" id="KW-1133">Transmembrane helix</keyword>
<sequence>MTVLGTTAHGSASPPGAAAPPATPAQQVRAALAVALGVIALGYLACAGLVALVMATAERAVVTAEVVSAAAAPLWLAAHHVPLLVRGTALGVLPLLPTVLVFLLVRNAARGTARRLRLSRPADAVRVVATVGTAHVVVGGLLAALVDPPFGASPASGAVACGLLSAVAATSGVAHRCGLLLLAYRRFGSGVFAGLRAARIALAALCAAGALIVVLALALSFESVRADFAELAPGFGNGLGLTLVCLLYLPNAVVAGLSFVAGAGFTFGEVAVSPLRVVAGLEPPFPLLATFPESGTRLWLIGLLLPVGVGVLLGWVCRRSDPQPQARLLVVAVASAVVAASAFLAASLVGGTLGPISFRVPAGALAVALFVWTAAPGCLVAWLAGPREETEDEDEDLAEGEAETEADGDAEADEEADPEAEDGTEDDEPVDEAEAADADGPAEEPEPVDEAEPEAEPEPGDEPDQEPEVEEDPVPRPAEEDFVAEDELEEALLADLDRPGRPDKQA</sequence>
<name>A0ABS5AI64_9PSEU</name>
<dbReference type="Proteomes" id="UP001519363">
    <property type="component" value="Unassembled WGS sequence"/>
</dbReference>
<feature type="transmembrane region" description="Helical" evidence="2">
    <location>
        <begin position="362"/>
        <end position="384"/>
    </location>
</feature>
<organism evidence="3 4">
    <name type="scientific">Crossiella equi</name>
    <dbReference type="NCBI Taxonomy" id="130796"/>
    <lineage>
        <taxon>Bacteria</taxon>
        <taxon>Bacillati</taxon>
        <taxon>Actinomycetota</taxon>
        <taxon>Actinomycetes</taxon>
        <taxon>Pseudonocardiales</taxon>
        <taxon>Pseudonocardiaceae</taxon>
        <taxon>Crossiella</taxon>
    </lineage>
</organism>
<feature type="compositionally biased region" description="Acidic residues" evidence="1">
    <location>
        <begin position="389"/>
        <end position="472"/>
    </location>
</feature>
<dbReference type="EMBL" id="JAGIOO010000001">
    <property type="protein sequence ID" value="MBP2476268.1"/>
    <property type="molecule type" value="Genomic_DNA"/>
</dbReference>
<feature type="transmembrane region" description="Helical" evidence="2">
    <location>
        <begin position="256"/>
        <end position="278"/>
    </location>
</feature>
<comment type="caution">
    <text evidence="3">The sequence shown here is derived from an EMBL/GenBank/DDBJ whole genome shotgun (WGS) entry which is preliminary data.</text>
</comment>
<feature type="transmembrane region" description="Helical" evidence="2">
    <location>
        <begin position="157"/>
        <end position="184"/>
    </location>
</feature>
<feature type="region of interest" description="Disordered" evidence="1">
    <location>
        <begin position="1"/>
        <end position="20"/>
    </location>
</feature>
<protein>
    <recommendedName>
        <fullName evidence="5">Integral membrane protein</fullName>
    </recommendedName>
</protein>
<feature type="transmembrane region" description="Helical" evidence="2">
    <location>
        <begin position="60"/>
        <end position="78"/>
    </location>
</feature>
<evidence type="ECO:0000256" key="2">
    <source>
        <dbReference type="SAM" id="Phobius"/>
    </source>
</evidence>
<evidence type="ECO:0000256" key="1">
    <source>
        <dbReference type="SAM" id="MobiDB-lite"/>
    </source>
</evidence>
<feature type="transmembrane region" description="Helical" evidence="2">
    <location>
        <begin position="30"/>
        <end position="53"/>
    </location>
</feature>
<dbReference type="Pfam" id="PF19877">
    <property type="entry name" value="DUF6350"/>
    <property type="match status" value="1"/>
</dbReference>
<feature type="transmembrane region" description="Helical" evidence="2">
    <location>
        <begin position="231"/>
        <end position="249"/>
    </location>
</feature>
<dbReference type="InterPro" id="IPR045931">
    <property type="entry name" value="DUF6350"/>
</dbReference>
<reference evidence="3 4" key="1">
    <citation type="submission" date="2021-03" db="EMBL/GenBank/DDBJ databases">
        <title>Sequencing the genomes of 1000 actinobacteria strains.</title>
        <authorList>
            <person name="Klenk H.-P."/>
        </authorList>
    </citation>
    <scope>NUCLEOTIDE SEQUENCE [LARGE SCALE GENOMIC DNA]</scope>
    <source>
        <strain evidence="3 4">DSM 44580</strain>
    </source>
</reference>
<evidence type="ECO:0000313" key="3">
    <source>
        <dbReference type="EMBL" id="MBP2476268.1"/>
    </source>
</evidence>